<dbReference type="NCBIfam" id="TIGR01620">
    <property type="entry name" value="hyp_HI0043"/>
    <property type="match status" value="1"/>
</dbReference>
<protein>
    <recommendedName>
        <fullName evidence="12">TIGR01620 family protein</fullName>
    </recommendedName>
</protein>
<dbReference type="PANTHER" id="PTHR39342">
    <property type="entry name" value="UPF0283 MEMBRANE PROTEIN YCJF"/>
    <property type="match status" value="1"/>
</dbReference>
<dbReference type="PATRIC" id="fig|1317118.6.peg.1237"/>
<organism evidence="10 11">
    <name type="scientific">Roseivivax marinus</name>
    <dbReference type="NCBI Taxonomy" id="1379903"/>
    <lineage>
        <taxon>Bacteria</taxon>
        <taxon>Pseudomonadati</taxon>
        <taxon>Pseudomonadota</taxon>
        <taxon>Alphaproteobacteria</taxon>
        <taxon>Rhodobacterales</taxon>
        <taxon>Roseobacteraceae</taxon>
        <taxon>Roseivivax</taxon>
    </lineage>
</organism>
<comment type="caution">
    <text evidence="10">The sequence shown here is derived from an EMBL/GenBank/DDBJ whole genome shotgun (WGS) entry which is preliminary data.</text>
</comment>
<gene>
    <name evidence="10" type="ORF">ATO8_05986</name>
</gene>
<evidence type="ECO:0000256" key="5">
    <source>
        <dbReference type="ARBA" id="ARBA00022692"/>
    </source>
</evidence>
<evidence type="ECO:0000256" key="7">
    <source>
        <dbReference type="ARBA" id="ARBA00023136"/>
    </source>
</evidence>
<evidence type="ECO:0000256" key="2">
    <source>
        <dbReference type="ARBA" id="ARBA00008255"/>
    </source>
</evidence>
<evidence type="ECO:0000313" key="11">
    <source>
        <dbReference type="Proteomes" id="UP000019063"/>
    </source>
</evidence>
<evidence type="ECO:0000313" key="10">
    <source>
        <dbReference type="EMBL" id="ETW13556.1"/>
    </source>
</evidence>
<dbReference type="eggNOG" id="COG3768">
    <property type="taxonomic scope" value="Bacteria"/>
</dbReference>
<dbReference type="InterPro" id="IPR021147">
    <property type="entry name" value="DUF697"/>
</dbReference>
<evidence type="ECO:0000256" key="4">
    <source>
        <dbReference type="ARBA" id="ARBA00022519"/>
    </source>
</evidence>
<dbReference type="InterPro" id="IPR006507">
    <property type="entry name" value="UPF0283"/>
</dbReference>
<dbReference type="GO" id="GO:0005886">
    <property type="term" value="C:plasma membrane"/>
    <property type="evidence" value="ECO:0007669"/>
    <property type="project" value="UniProtKB-SubCell"/>
</dbReference>
<feature type="compositionally biased region" description="Pro residues" evidence="8">
    <location>
        <begin position="33"/>
        <end position="47"/>
    </location>
</feature>
<dbReference type="STRING" id="1379903.ATO8_05986"/>
<dbReference type="AlphaFoldDB" id="W4HN64"/>
<dbReference type="Pfam" id="PF05128">
    <property type="entry name" value="DUF697"/>
    <property type="match status" value="1"/>
</dbReference>
<reference evidence="10 11" key="1">
    <citation type="journal article" date="2014" name="Antonie Van Leeuwenhoek">
        <title>Roseivivax atlanticus sp. nov., isolated from surface seawater of the Atlantic Ocean.</title>
        <authorList>
            <person name="Li G."/>
            <person name="Lai Q."/>
            <person name="Liu X."/>
            <person name="Sun F."/>
            <person name="Shao Z."/>
        </authorList>
    </citation>
    <scope>NUCLEOTIDE SEQUENCE [LARGE SCALE GENOMIC DNA]</scope>
    <source>
        <strain evidence="10 11">22II-s10s</strain>
    </source>
</reference>
<keyword evidence="5 9" id="KW-0812">Transmembrane</keyword>
<dbReference type="PANTHER" id="PTHR39342:SF1">
    <property type="entry name" value="UPF0283 MEMBRANE PROTEIN YCJF"/>
    <property type="match status" value="1"/>
</dbReference>
<dbReference type="RefSeq" id="WP_043842905.1">
    <property type="nucleotide sequence ID" value="NZ_AQQW01000003.1"/>
</dbReference>
<evidence type="ECO:0000256" key="1">
    <source>
        <dbReference type="ARBA" id="ARBA00004429"/>
    </source>
</evidence>
<proteinExistence type="inferred from homology"/>
<comment type="similarity">
    <text evidence="2">Belongs to the UPF0283 family.</text>
</comment>
<keyword evidence="3" id="KW-1003">Cell membrane</keyword>
<comment type="subcellular location">
    <subcellularLocation>
        <location evidence="1">Cell inner membrane</location>
        <topology evidence="1">Multi-pass membrane protein</topology>
    </subcellularLocation>
</comment>
<evidence type="ECO:0000256" key="3">
    <source>
        <dbReference type="ARBA" id="ARBA00022475"/>
    </source>
</evidence>
<keyword evidence="7 9" id="KW-0472">Membrane</keyword>
<feature type="transmembrane region" description="Helical" evidence="9">
    <location>
        <begin position="70"/>
        <end position="91"/>
    </location>
</feature>
<keyword evidence="11" id="KW-1185">Reference proteome</keyword>
<evidence type="ECO:0000256" key="6">
    <source>
        <dbReference type="ARBA" id="ARBA00022989"/>
    </source>
</evidence>
<evidence type="ECO:0000256" key="9">
    <source>
        <dbReference type="SAM" id="Phobius"/>
    </source>
</evidence>
<keyword evidence="4" id="KW-0997">Cell inner membrane</keyword>
<feature type="transmembrane region" description="Helical" evidence="9">
    <location>
        <begin position="103"/>
        <end position="121"/>
    </location>
</feature>
<name>W4HN64_9RHOB</name>
<accession>W4HN64</accession>
<feature type="region of interest" description="Disordered" evidence="8">
    <location>
        <begin position="1"/>
        <end position="49"/>
    </location>
</feature>
<dbReference type="EMBL" id="AQQW01000003">
    <property type="protein sequence ID" value="ETW13556.1"/>
    <property type="molecule type" value="Genomic_DNA"/>
</dbReference>
<evidence type="ECO:0000256" key="8">
    <source>
        <dbReference type="SAM" id="MobiDB-lite"/>
    </source>
</evidence>
<dbReference type="Proteomes" id="UP000019063">
    <property type="component" value="Unassembled WGS sequence"/>
</dbReference>
<evidence type="ECO:0008006" key="12">
    <source>
        <dbReference type="Google" id="ProtNLM"/>
    </source>
</evidence>
<keyword evidence="6 9" id="KW-1133">Transmembrane helix</keyword>
<sequence>MSDERDTKARRGPVLFDLDEDADMGAGKGPSPADAPPVPEPDLPDAPPEGAAMQAAIRVAGRRRTALGRWFWRLLAALVGVFVTAGVWAFVEAMLGQNVILGWAITALFAAFVVVVLLLALREARAFARLARIDSLSRDAGAARASGALDEAMDVTDRLVALYAGRDDTRWGRERLAERRGDVFDGEALLSLAEHELLAPLDKAAAREVQAAARQVAGVTALVPLAFADVAAALASNLRMIRRIAEVYGGRSGTLGTWRLTRAVFSHLLATGAISAGEDMLEPLLGGSVLARLSRRFGEGVVNGSLTARVGVAAMEVCRPVPFTPETRPSVRNLVAQSMTGLFGSGR</sequence>